<dbReference type="Proteomes" id="UP000620124">
    <property type="component" value="Unassembled WGS sequence"/>
</dbReference>
<protein>
    <submittedName>
        <fullName evidence="1">Uncharacterized protein</fullName>
    </submittedName>
</protein>
<accession>A0A8H6XG89</accession>
<dbReference type="EMBL" id="JACAZI010000019">
    <property type="protein sequence ID" value="KAF7340169.1"/>
    <property type="molecule type" value="Genomic_DNA"/>
</dbReference>
<keyword evidence="2" id="KW-1185">Reference proteome</keyword>
<evidence type="ECO:0000313" key="2">
    <source>
        <dbReference type="Proteomes" id="UP000620124"/>
    </source>
</evidence>
<gene>
    <name evidence="1" type="ORF">MVEN_01935500</name>
</gene>
<name>A0A8H6XG89_9AGAR</name>
<dbReference type="AlphaFoldDB" id="A0A8H6XG89"/>
<dbReference type="OrthoDB" id="3051094at2759"/>
<evidence type="ECO:0000313" key="1">
    <source>
        <dbReference type="EMBL" id="KAF7340169.1"/>
    </source>
</evidence>
<organism evidence="1 2">
    <name type="scientific">Mycena venus</name>
    <dbReference type="NCBI Taxonomy" id="2733690"/>
    <lineage>
        <taxon>Eukaryota</taxon>
        <taxon>Fungi</taxon>
        <taxon>Dikarya</taxon>
        <taxon>Basidiomycota</taxon>
        <taxon>Agaricomycotina</taxon>
        <taxon>Agaricomycetes</taxon>
        <taxon>Agaricomycetidae</taxon>
        <taxon>Agaricales</taxon>
        <taxon>Marasmiineae</taxon>
        <taxon>Mycenaceae</taxon>
        <taxon>Mycena</taxon>
    </lineage>
</organism>
<sequence>MRPNQTIVRNEWLCFKSDLHIDLKTFALLEVLDTMSAPKCALVLSSLPNELLEAIVVAGQEDRVTDSNWQTQFGTFKSEWTLSHVSRRFRNVIVGAPALWTLAEADLDVEGSAEILKLYLDRSQGYKISATLRSDSKVAHYDILLRRLNPLVHHINRIWRLRMMVVLREEWGAAMLVPFRDGAAPYLQRLEIVNNLIEGDNWGIQMFCSGAPRLSFLRVDGFKFELPAAPWAAPLTHLELRRSTRYLDPANVRNLVAVTMQCHSLVHFCTST</sequence>
<proteinExistence type="predicted"/>
<reference evidence="1" key="1">
    <citation type="submission" date="2020-05" db="EMBL/GenBank/DDBJ databases">
        <title>Mycena genomes resolve the evolution of fungal bioluminescence.</title>
        <authorList>
            <person name="Tsai I.J."/>
        </authorList>
    </citation>
    <scope>NUCLEOTIDE SEQUENCE</scope>
    <source>
        <strain evidence="1">CCC161011</strain>
    </source>
</reference>
<comment type="caution">
    <text evidence="1">The sequence shown here is derived from an EMBL/GenBank/DDBJ whole genome shotgun (WGS) entry which is preliminary data.</text>
</comment>